<evidence type="ECO:0000313" key="2">
    <source>
        <dbReference type="Proteomes" id="UP000639338"/>
    </source>
</evidence>
<organism evidence="1 2">
    <name type="scientific">Aphidius gifuensis</name>
    <name type="common">Parasitoid wasp</name>
    <dbReference type="NCBI Taxonomy" id="684658"/>
    <lineage>
        <taxon>Eukaryota</taxon>
        <taxon>Metazoa</taxon>
        <taxon>Ecdysozoa</taxon>
        <taxon>Arthropoda</taxon>
        <taxon>Hexapoda</taxon>
        <taxon>Insecta</taxon>
        <taxon>Pterygota</taxon>
        <taxon>Neoptera</taxon>
        <taxon>Endopterygota</taxon>
        <taxon>Hymenoptera</taxon>
        <taxon>Apocrita</taxon>
        <taxon>Ichneumonoidea</taxon>
        <taxon>Braconidae</taxon>
        <taxon>Aphidiinae</taxon>
        <taxon>Aphidius</taxon>
    </lineage>
</organism>
<name>A0A835CNY4_APHGI</name>
<dbReference type="PANTHER" id="PTHR13318:SF190">
    <property type="entry name" value="PARTNER OF PAIRED, ISOFORM B"/>
    <property type="match status" value="1"/>
</dbReference>
<gene>
    <name evidence="1" type="ORF">HCN44_000542</name>
</gene>
<dbReference type="PANTHER" id="PTHR13318">
    <property type="entry name" value="PARTNER OF PAIRED, ISOFORM B-RELATED"/>
    <property type="match status" value="1"/>
</dbReference>
<dbReference type="GO" id="GO:0031146">
    <property type="term" value="P:SCF-dependent proteasomal ubiquitin-dependent protein catabolic process"/>
    <property type="evidence" value="ECO:0007669"/>
    <property type="project" value="TreeGrafter"/>
</dbReference>
<dbReference type="Gene3D" id="3.80.10.10">
    <property type="entry name" value="Ribonuclease Inhibitor"/>
    <property type="match status" value="1"/>
</dbReference>
<dbReference type="Proteomes" id="UP000639338">
    <property type="component" value="Unassembled WGS sequence"/>
</dbReference>
<accession>A0A835CNY4</accession>
<evidence type="ECO:0008006" key="3">
    <source>
        <dbReference type="Google" id="ProtNLM"/>
    </source>
</evidence>
<dbReference type="GO" id="GO:0019005">
    <property type="term" value="C:SCF ubiquitin ligase complex"/>
    <property type="evidence" value="ECO:0007669"/>
    <property type="project" value="TreeGrafter"/>
</dbReference>
<keyword evidence="2" id="KW-1185">Reference proteome</keyword>
<dbReference type="InterPro" id="IPR006553">
    <property type="entry name" value="Leu-rich_rpt_Cys-con_subtyp"/>
</dbReference>
<dbReference type="SMART" id="SM00367">
    <property type="entry name" value="LRR_CC"/>
    <property type="match status" value="3"/>
</dbReference>
<reference evidence="1 2" key="1">
    <citation type="submission" date="2020-08" db="EMBL/GenBank/DDBJ databases">
        <title>Aphidius gifuensis genome sequencing and assembly.</title>
        <authorList>
            <person name="Du Z."/>
        </authorList>
    </citation>
    <scope>NUCLEOTIDE SEQUENCE [LARGE SCALE GENOMIC DNA]</scope>
    <source>
        <strain evidence="1">YNYX2018</strain>
        <tissue evidence="1">Adults</tissue>
    </source>
</reference>
<comment type="caution">
    <text evidence="1">The sequence shown here is derived from an EMBL/GenBank/DDBJ whole genome shotgun (WGS) entry which is preliminary data.</text>
</comment>
<evidence type="ECO:0000313" key="1">
    <source>
        <dbReference type="EMBL" id="KAF7990737.1"/>
    </source>
</evidence>
<dbReference type="Gene3D" id="1.20.1280.50">
    <property type="match status" value="1"/>
</dbReference>
<dbReference type="AlphaFoldDB" id="A0A835CNY4"/>
<protein>
    <recommendedName>
        <fullName evidence="3">F-box domain-containing protein</fullName>
    </recommendedName>
</protein>
<sequence>MKSEIPSTKKIKISIDILDEKYLSMIFSHLKINDRLQMEKVCEKWKAGCQLMWKNISTFATGDKKFNVQYGLNRQPNDDDVKNALIKCGEYLNHASFSLSENPTILSAITDYCCNLVSLELILHANANVNDFTDAFKKMIKLRSINILFVNNDRKNNYADEVEDETPHNDEKILQSLPIDMENISLISDELRWSKYPDEYCDDENEVSQFVKILNKFNSLRSLTLSNYEIGENVMDIICLKGSLAYLDLSKSKLNGPNPAISNLINLEHLDLSFVGDYIDDNVVIEIINSCKYLKYFDLSMCGEITKASLIKLEKLKNIQVLLLNEVYDVDDDIVNSLVNLKKFGCSKCDGVTDVSAMKIIQNSPGLESLILYYTEITTKTLQYASEVLKKRDNGVKLIVYTSCDVIKSFDKTDTSSLLDVQRYNDPNGFDTDNY</sequence>
<dbReference type="InterPro" id="IPR032675">
    <property type="entry name" value="LRR_dom_sf"/>
</dbReference>
<dbReference type="OrthoDB" id="10257471at2759"/>
<dbReference type="SUPFAM" id="SSF52047">
    <property type="entry name" value="RNI-like"/>
    <property type="match status" value="1"/>
</dbReference>
<dbReference type="EMBL" id="JACMRX010000004">
    <property type="protein sequence ID" value="KAF7990737.1"/>
    <property type="molecule type" value="Genomic_DNA"/>
</dbReference>
<proteinExistence type="predicted"/>